<keyword evidence="5" id="KW-0408">Iron</keyword>
<sequence length="510" mass="56153">MSNTNLVDASDVQGLILRGYNFPNIRYIILKIKDVVGAQKLCEDLASGSGSGLQVTNAQLWEGMVKPDYCLNIGFTYSGLEKLIGTDNCDTVTSSSSAEVFGSFKDGAVNDAGAIGDTGDSAPVNWWKNGGWLSETDPESDGTDLHIQITLFTLTPENREKYYQKLLDMISHTASGPSVVPVYYQDSDPITVDGNSDYVHFGYRDSLSQPRIDGNFWNERKVKMLIGVSSVDDRPLVPADRFVISQDASDYYAHTLLTNGTFAAFRLLYQDEAKFNEFIHSGDDAPELVAAKMCGRWRDGTPLVVSPDKEDKGLGEPSAKNFNFTNFDYLAPSPNQYGNQDSDELGLKCPYASHIRRANPRDDINVTGNNDNAQTHRILRRASPYGPVYDPNEKGEVQRGLVGLFIGAVLDFQFRFVTRIWFELGGFRNPDASPNQSGVDPLFGPQVLDTIPGDAVFAYNGGNTYKEVPNNPDEPKLTRFIRTDGSLYLFLPGIAGLKRLAEGTEPLPAN</sequence>
<dbReference type="AlphaFoldDB" id="A0A9X2ZCD9"/>
<evidence type="ECO:0000256" key="2">
    <source>
        <dbReference type="ARBA" id="ARBA00022559"/>
    </source>
</evidence>
<dbReference type="EMBL" id="JAOZEW010000009">
    <property type="protein sequence ID" value="MCV9927965.1"/>
    <property type="molecule type" value="Genomic_DNA"/>
</dbReference>
<evidence type="ECO:0000256" key="1">
    <source>
        <dbReference type="ARBA" id="ARBA00001970"/>
    </source>
</evidence>
<dbReference type="GO" id="GO:0020037">
    <property type="term" value="F:heme binding"/>
    <property type="evidence" value="ECO:0007669"/>
    <property type="project" value="InterPro"/>
</dbReference>
<comment type="caution">
    <text evidence="6">The sequence shown here is derived from an EMBL/GenBank/DDBJ whole genome shotgun (WGS) entry which is preliminary data.</text>
</comment>
<dbReference type="PANTHER" id="PTHR30521:SF5">
    <property type="entry name" value="BLR4509 PROTEIN"/>
    <property type="match status" value="1"/>
</dbReference>
<keyword evidence="2" id="KW-0575">Peroxidase</keyword>
<keyword evidence="7" id="KW-1185">Reference proteome</keyword>
<evidence type="ECO:0000313" key="7">
    <source>
        <dbReference type="Proteomes" id="UP001151079"/>
    </source>
</evidence>
<keyword evidence="4" id="KW-0560">Oxidoreductase</keyword>
<protein>
    <recommendedName>
        <fullName evidence="8">Peroxidase</fullName>
    </recommendedName>
</protein>
<dbReference type="PANTHER" id="PTHR30521">
    <property type="entry name" value="DEFERROCHELATASE/PEROXIDASE"/>
    <property type="match status" value="1"/>
</dbReference>
<comment type="cofactor">
    <cofactor evidence="1">
        <name>heme b</name>
        <dbReference type="ChEBI" id="CHEBI:60344"/>
    </cofactor>
</comment>
<evidence type="ECO:0000256" key="3">
    <source>
        <dbReference type="ARBA" id="ARBA00022723"/>
    </source>
</evidence>
<evidence type="ECO:0000256" key="5">
    <source>
        <dbReference type="ARBA" id="ARBA00023004"/>
    </source>
</evidence>
<reference evidence="6" key="1">
    <citation type="submission" date="2022-10" db="EMBL/GenBank/DDBJ databases">
        <title>Two novel species of Flavobacterium.</title>
        <authorList>
            <person name="Liu Q."/>
            <person name="Xin Y.-H."/>
        </authorList>
    </citation>
    <scope>NUCLEOTIDE SEQUENCE</scope>
    <source>
        <strain evidence="6">LS1R49</strain>
    </source>
</reference>
<name>A0A9X2ZCD9_9FLAO</name>
<dbReference type="GO" id="GO:0005829">
    <property type="term" value="C:cytosol"/>
    <property type="evidence" value="ECO:0007669"/>
    <property type="project" value="TreeGrafter"/>
</dbReference>
<dbReference type="Proteomes" id="UP001151079">
    <property type="component" value="Unassembled WGS sequence"/>
</dbReference>
<evidence type="ECO:0000256" key="4">
    <source>
        <dbReference type="ARBA" id="ARBA00023002"/>
    </source>
</evidence>
<evidence type="ECO:0000313" key="6">
    <source>
        <dbReference type="EMBL" id="MCV9927965.1"/>
    </source>
</evidence>
<dbReference type="SUPFAM" id="SSF54909">
    <property type="entry name" value="Dimeric alpha+beta barrel"/>
    <property type="match status" value="1"/>
</dbReference>
<keyword evidence="3" id="KW-0479">Metal-binding</keyword>
<dbReference type="InterPro" id="IPR011008">
    <property type="entry name" value="Dimeric_a/b-barrel"/>
</dbReference>
<organism evidence="6 7">
    <name type="scientific">Flavobacterium shii</name>
    <dbReference type="NCBI Taxonomy" id="2987687"/>
    <lineage>
        <taxon>Bacteria</taxon>
        <taxon>Pseudomonadati</taxon>
        <taxon>Bacteroidota</taxon>
        <taxon>Flavobacteriia</taxon>
        <taxon>Flavobacteriales</taxon>
        <taxon>Flavobacteriaceae</taxon>
        <taxon>Flavobacterium</taxon>
    </lineage>
</organism>
<dbReference type="InterPro" id="IPR006314">
    <property type="entry name" value="Dyp_peroxidase"/>
</dbReference>
<dbReference type="PROSITE" id="PS51404">
    <property type="entry name" value="DYP_PEROXIDASE"/>
    <property type="match status" value="1"/>
</dbReference>
<dbReference type="RefSeq" id="WP_264206097.1">
    <property type="nucleotide sequence ID" value="NZ_JAOZEW010000009.1"/>
</dbReference>
<evidence type="ECO:0008006" key="8">
    <source>
        <dbReference type="Google" id="ProtNLM"/>
    </source>
</evidence>
<dbReference type="GO" id="GO:0004601">
    <property type="term" value="F:peroxidase activity"/>
    <property type="evidence" value="ECO:0007669"/>
    <property type="project" value="UniProtKB-KW"/>
</dbReference>
<dbReference type="GO" id="GO:0046872">
    <property type="term" value="F:metal ion binding"/>
    <property type="evidence" value="ECO:0007669"/>
    <property type="project" value="UniProtKB-KW"/>
</dbReference>
<accession>A0A9X2ZCD9</accession>
<gene>
    <name evidence="6" type="ORF">OIU83_09890</name>
</gene>
<proteinExistence type="predicted"/>